<keyword evidence="1" id="KW-0812">Transmembrane</keyword>
<feature type="transmembrane region" description="Helical" evidence="1">
    <location>
        <begin position="29"/>
        <end position="53"/>
    </location>
</feature>
<feature type="transmembrane region" description="Helical" evidence="1">
    <location>
        <begin position="119"/>
        <end position="136"/>
    </location>
</feature>
<dbReference type="KEGG" id="cace:CACET_c12140"/>
<dbReference type="InterPro" id="IPR048147">
    <property type="entry name" value="CBO0543-like"/>
</dbReference>
<keyword evidence="3" id="KW-1185">Reference proteome</keyword>
<sequence>MKIWISVIFLVLPWIIWLILRKKESTGRLLLAGLFIASIKIFFDSMGVLFRLWHYNLPPSHHHHTFYIPWGFSIIPVTTMLLIQFKPKLSPYLKAVFFSLFVVFVVEPLFHWFDIFEPLRWEYYLGLPFFFTYYLLAYKVSKIDTFADLS</sequence>
<keyword evidence="1" id="KW-1133">Transmembrane helix</keyword>
<organism evidence="2 3">
    <name type="scientific">Clostridium aceticum</name>
    <dbReference type="NCBI Taxonomy" id="84022"/>
    <lineage>
        <taxon>Bacteria</taxon>
        <taxon>Bacillati</taxon>
        <taxon>Bacillota</taxon>
        <taxon>Clostridia</taxon>
        <taxon>Eubacteriales</taxon>
        <taxon>Clostridiaceae</taxon>
        <taxon>Clostridium</taxon>
    </lineage>
</organism>
<evidence type="ECO:0008006" key="4">
    <source>
        <dbReference type="Google" id="ProtNLM"/>
    </source>
</evidence>
<evidence type="ECO:0000256" key="1">
    <source>
        <dbReference type="SAM" id="Phobius"/>
    </source>
</evidence>
<dbReference type="EMBL" id="CP009687">
    <property type="protein sequence ID" value="AKL94679.1"/>
    <property type="molecule type" value="Genomic_DNA"/>
</dbReference>
<feature type="transmembrane region" description="Helical" evidence="1">
    <location>
        <begin position="95"/>
        <end position="113"/>
    </location>
</feature>
<feature type="transmembrane region" description="Helical" evidence="1">
    <location>
        <begin position="6"/>
        <end position="22"/>
    </location>
</feature>
<dbReference type="AlphaFoldDB" id="A0A0G3WB74"/>
<evidence type="ECO:0000313" key="3">
    <source>
        <dbReference type="Proteomes" id="UP000035704"/>
    </source>
</evidence>
<reference evidence="2 3" key="1">
    <citation type="submission" date="2014-10" db="EMBL/GenBank/DDBJ databases">
        <title>Genome sequence of Clostridium aceticum DSM 1496.</title>
        <authorList>
            <person name="Poehlein A."/>
            <person name="Schiel-Bengelsdorf B."/>
            <person name="Gottschalk G."/>
            <person name="Duerre P."/>
            <person name="Daniel R."/>
        </authorList>
    </citation>
    <scope>NUCLEOTIDE SEQUENCE [LARGE SCALE GENOMIC DNA]</scope>
    <source>
        <strain evidence="2 3">DSM 1496</strain>
    </source>
</reference>
<dbReference type="PATRIC" id="fig|84022.6.peg.1198"/>
<name>A0A0G3WB74_9CLOT</name>
<gene>
    <name evidence="2" type="ORF">CACET_c12140</name>
</gene>
<dbReference type="Proteomes" id="UP000035704">
    <property type="component" value="Chromosome"/>
</dbReference>
<dbReference type="NCBIfam" id="NF041644">
    <property type="entry name" value="CBO0543_fam"/>
    <property type="match status" value="1"/>
</dbReference>
<evidence type="ECO:0000313" key="2">
    <source>
        <dbReference type="EMBL" id="AKL94679.1"/>
    </source>
</evidence>
<proteinExistence type="predicted"/>
<protein>
    <recommendedName>
        <fullName evidence="4">Lycopene cyclase domain-containing protein</fullName>
    </recommendedName>
</protein>
<feature type="transmembrane region" description="Helical" evidence="1">
    <location>
        <begin position="65"/>
        <end position="83"/>
    </location>
</feature>
<keyword evidence="1" id="KW-0472">Membrane</keyword>
<dbReference type="STRING" id="84022.CACET_c12140"/>
<accession>A0A0G3WB74</accession>